<reference evidence="3 4" key="1">
    <citation type="submission" date="2020-07" db="EMBL/GenBank/DDBJ databases">
        <title>Sequencing the genomes of 1000 actinobacteria strains.</title>
        <authorList>
            <person name="Klenk H.-P."/>
        </authorList>
    </citation>
    <scope>NUCLEOTIDE SEQUENCE [LARGE SCALE GENOMIC DNA]</scope>
    <source>
        <strain evidence="3 4">DSM 45975</strain>
    </source>
</reference>
<sequence>MYGWRHAFSPEAKPRPEQERVTLCGQAVVLIDPSELDWLMPTCDTCMDRAKQWSQQRQDAIAERRRDQRRRRGWLWMTAHELGVWLTLGVLLAAPFLLLLLVPVRGGNGHHAHAGPGTLTVVQLHRTIRGHPHDFGENRDPDDEIIVWPSEDHPEPGWDEAGWIEPDPTPLERDLQRLLTPPVEDTYVGRHRLGEPGEMHPPSPSARIGLAEPISA</sequence>
<keyword evidence="2" id="KW-0812">Transmembrane</keyword>
<dbReference type="AlphaFoldDB" id="A0A839E221"/>
<feature type="region of interest" description="Disordered" evidence="1">
    <location>
        <begin position="185"/>
        <end position="216"/>
    </location>
</feature>
<dbReference type="Proteomes" id="UP000569329">
    <property type="component" value="Unassembled WGS sequence"/>
</dbReference>
<evidence type="ECO:0000256" key="1">
    <source>
        <dbReference type="SAM" id="MobiDB-lite"/>
    </source>
</evidence>
<keyword evidence="4" id="KW-1185">Reference proteome</keyword>
<comment type="caution">
    <text evidence="3">The sequence shown here is derived from an EMBL/GenBank/DDBJ whole genome shotgun (WGS) entry which is preliminary data.</text>
</comment>
<evidence type="ECO:0000313" key="3">
    <source>
        <dbReference type="EMBL" id="MBA8825775.1"/>
    </source>
</evidence>
<keyword evidence="2" id="KW-1133">Transmembrane helix</keyword>
<evidence type="ECO:0000256" key="2">
    <source>
        <dbReference type="SAM" id="Phobius"/>
    </source>
</evidence>
<name>A0A839E221_9PSEU</name>
<dbReference type="EMBL" id="JACGWZ010000004">
    <property type="protein sequence ID" value="MBA8825775.1"/>
    <property type="molecule type" value="Genomic_DNA"/>
</dbReference>
<organism evidence="3 4">
    <name type="scientific">Halosaccharopolyspora lacisalsi</name>
    <dbReference type="NCBI Taxonomy" id="1000566"/>
    <lineage>
        <taxon>Bacteria</taxon>
        <taxon>Bacillati</taxon>
        <taxon>Actinomycetota</taxon>
        <taxon>Actinomycetes</taxon>
        <taxon>Pseudonocardiales</taxon>
        <taxon>Pseudonocardiaceae</taxon>
        <taxon>Halosaccharopolyspora</taxon>
    </lineage>
</organism>
<evidence type="ECO:0000313" key="4">
    <source>
        <dbReference type="Proteomes" id="UP000569329"/>
    </source>
</evidence>
<proteinExistence type="predicted"/>
<protein>
    <submittedName>
        <fullName evidence="3">Uncharacterized protein</fullName>
    </submittedName>
</protein>
<accession>A0A839E221</accession>
<feature type="transmembrane region" description="Helical" evidence="2">
    <location>
        <begin position="74"/>
        <end position="102"/>
    </location>
</feature>
<gene>
    <name evidence="3" type="ORF">FHX42_003141</name>
</gene>
<keyword evidence="2" id="KW-0472">Membrane</keyword>